<proteinExistence type="predicted"/>
<comment type="caution">
    <text evidence="2">The sequence shown here is derived from an EMBL/GenBank/DDBJ whole genome shotgun (WGS) entry which is preliminary data.</text>
</comment>
<keyword evidence="3" id="KW-1185">Reference proteome</keyword>
<gene>
    <name evidence="2" type="ORF">RQP53_20060</name>
</gene>
<name>A0ABU3PHL4_9BURK</name>
<reference evidence="2" key="1">
    <citation type="submission" date="2023-09" db="EMBL/GenBank/DDBJ databases">
        <title>Paucibacter sp. APW11 Genome sequencing and assembly.</title>
        <authorList>
            <person name="Kim I."/>
        </authorList>
    </citation>
    <scope>NUCLEOTIDE SEQUENCE</scope>
    <source>
        <strain evidence="2">APW11</strain>
    </source>
</reference>
<dbReference type="RefSeq" id="WP_315652468.1">
    <property type="nucleotide sequence ID" value="NZ_JAVXZY010000010.1"/>
</dbReference>
<sequence length="155" mass="16379">MTDRSLRHTVRALLLGSAMLLGGLASASSLVSAIDSLSTSLGSASDSIQSSSQSSTGGRRVAAGDYRIIEVAQLPSQADGAQFARLQLQGSEGQTFYLRLPLATLQQAALAAGTGVSASERPYGLAFSRQGEAAPFYLVLDDDWYQELRSRPVRL</sequence>
<evidence type="ECO:0000256" key="1">
    <source>
        <dbReference type="SAM" id="MobiDB-lite"/>
    </source>
</evidence>
<feature type="region of interest" description="Disordered" evidence="1">
    <location>
        <begin position="41"/>
        <end position="60"/>
    </location>
</feature>
<accession>A0ABU3PHL4</accession>
<dbReference type="EMBL" id="JAVXZY010000010">
    <property type="protein sequence ID" value="MDT9001582.1"/>
    <property type="molecule type" value="Genomic_DNA"/>
</dbReference>
<feature type="compositionally biased region" description="Low complexity" evidence="1">
    <location>
        <begin position="41"/>
        <end position="55"/>
    </location>
</feature>
<evidence type="ECO:0000313" key="3">
    <source>
        <dbReference type="Proteomes" id="UP001246372"/>
    </source>
</evidence>
<dbReference type="Proteomes" id="UP001246372">
    <property type="component" value="Unassembled WGS sequence"/>
</dbReference>
<evidence type="ECO:0000313" key="2">
    <source>
        <dbReference type="EMBL" id="MDT9001582.1"/>
    </source>
</evidence>
<protein>
    <submittedName>
        <fullName evidence="2">Uncharacterized protein</fullName>
    </submittedName>
</protein>
<organism evidence="2 3">
    <name type="scientific">Roseateles aquae</name>
    <dbReference type="NCBI Taxonomy" id="3077235"/>
    <lineage>
        <taxon>Bacteria</taxon>
        <taxon>Pseudomonadati</taxon>
        <taxon>Pseudomonadota</taxon>
        <taxon>Betaproteobacteria</taxon>
        <taxon>Burkholderiales</taxon>
        <taxon>Sphaerotilaceae</taxon>
        <taxon>Roseateles</taxon>
    </lineage>
</organism>